<dbReference type="InterPro" id="IPR059002">
    <property type="entry name" value="IBH1_N"/>
</dbReference>
<dbReference type="OrthoDB" id="658598at2759"/>
<keyword evidence="5" id="KW-1185">Reference proteome</keyword>
<evidence type="ECO:0000259" key="3">
    <source>
        <dbReference type="Pfam" id="PF26576"/>
    </source>
</evidence>
<dbReference type="Pfam" id="PF26576">
    <property type="entry name" value="IBH1_N"/>
    <property type="match status" value="1"/>
</dbReference>
<dbReference type="InterPro" id="IPR044660">
    <property type="entry name" value="IBH1-like"/>
</dbReference>
<protein>
    <recommendedName>
        <fullName evidence="3">IBH1-like N-terminal domain-containing protein</fullName>
    </recommendedName>
</protein>
<dbReference type="PANTHER" id="PTHR33124:SF42">
    <property type="entry name" value="TRANSCRIPTION FACTOR BHLH146"/>
    <property type="match status" value="1"/>
</dbReference>
<evidence type="ECO:0000313" key="5">
    <source>
        <dbReference type="Proteomes" id="UP000652761"/>
    </source>
</evidence>
<dbReference type="Proteomes" id="UP000652761">
    <property type="component" value="Unassembled WGS sequence"/>
</dbReference>
<keyword evidence="1" id="KW-0805">Transcription regulation</keyword>
<dbReference type="AlphaFoldDB" id="A0A843XAA2"/>
<proteinExistence type="predicted"/>
<evidence type="ECO:0000256" key="1">
    <source>
        <dbReference type="ARBA" id="ARBA00023015"/>
    </source>
</evidence>
<dbReference type="GO" id="GO:0006355">
    <property type="term" value="P:regulation of DNA-templated transcription"/>
    <property type="evidence" value="ECO:0007669"/>
    <property type="project" value="InterPro"/>
</dbReference>
<dbReference type="PANTHER" id="PTHR33124">
    <property type="entry name" value="TRANSCRIPTION FACTOR IBH1-LIKE 1"/>
    <property type="match status" value="1"/>
</dbReference>
<name>A0A843XAA2_COLES</name>
<comment type="caution">
    <text evidence="4">The sequence shown here is derived from an EMBL/GenBank/DDBJ whole genome shotgun (WGS) entry which is preliminary data.</text>
</comment>
<dbReference type="EMBL" id="NMUH01006892">
    <property type="protein sequence ID" value="MQM16207.1"/>
    <property type="molecule type" value="Genomic_DNA"/>
</dbReference>
<reference evidence="4" key="1">
    <citation type="submission" date="2017-07" db="EMBL/GenBank/DDBJ databases">
        <title>Taro Niue Genome Assembly and Annotation.</title>
        <authorList>
            <person name="Atibalentja N."/>
            <person name="Keating K."/>
            <person name="Fields C.J."/>
        </authorList>
    </citation>
    <scope>NUCLEOTIDE SEQUENCE</scope>
    <source>
        <strain evidence="4">Niue_2</strain>
        <tissue evidence="4">Leaf</tissue>
    </source>
</reference>
<sequence>MADAQGSRRGRSHALGPNMVVFAIFSHRYITYLLPALFKVGASRLSHGNKDKEVKSVVRFEVDMALVLSARGFAWSHALREKLEQEKDVKKQKKKVMPTTQMITLHDLSSSCKAENGYFIMLANILSKLWEVPLITRPLAPADVHRGKVRWKRAGSGCTLNPRRRQLARGGGEELGCCIRTLRRILPGGDEMGVGQLLSEVESYVICLQMQVSVLRSILDARQQQLS</sequence>
<gene>
    <name evidence="4" type="ORF">Taro_049162</name>
</gene>
<evidence type="ECO:0000313" key="4">
    <source>
        <dbReference type="EMBL" id="MQM16207.1"/>
    </source>
</evidence>
<keyword evidence="2" id="KW-0804">Transcription</keyword>
<organism evidence="4 5">
    <name type="scientific">Colocasia esculenta</name>
    <name type="common">Wild taro</name>
    <name type="synonym">Arum esculentum</name>
    <dbReference type="NCBI Taxonomy" id="4460"/>
    <lineage>
        <taxon>Eukaryota</taxon>
        <taxon>Viridiplantae</taxon>
        <taxon>Streptophyta</taxon>
        <taxon>Embryophyta</taxon>
        <taxon>Tracheophyta</taxon>
        <taxon>Spermatophyta</taxon>
        <taxon>Magnoliopsida</taxon>
        <taxon>Liliopsida</taxon>
        <taxon>Araceae</taxon>
        <taxon>Aroideae</taxon>
        <taxon>Colocasieae</taxon>
        <taxon>Colocasia</taxon>
    </lineage>
</organism>
<accession>A0A843XAA2</accession>
<evidence type="ECO:0000256" key="2">
    <source>
        <dbReference type="ARBA" id="ARBA00023163"/>
    </source>
</evidence>
<feature type="domain" description="IBH1-like N-terminal" evidence="3">
    <location>
        <begin position="23"/>
        <end position="86"/>
    </location>
</feature>